<sequence length="154" mass="17428">MGKRFRGGKSNQYSDNHKPGIAPVGTILDEPCSPNWCGHQWSEWYPLSEAQNYLTPDALGLYRIRMENQSKLVYIGQGRIQARLQNHARKLQQFNSRLVIGSASDATASITTLLECAWISNNTWLENQRLELENDLIGSHLLITETIPLKQFGS</sequence>
<evidence type="ECO:0008006" key="4">
    <source>
        <dbReference type="Google" id="ProtNLM"/>
    </source>
</evidence>
<protein>
    <recommendedName>
        <fullName evidence="4">GIY-YIG domain-containing protein</fullName>
    </recommendedName>
</protein>
<dbReference type="RefSeq" id="WP_323217769.1">
    <property type="nucleotide sequence ID" value="NZ_JAYGHT010000072.1"/>
</dbReference>
<organism evidence="2 3">
    <name type="scientific">Limnoraphis robusta CCNP1315</name>
    <dbReference type="NCBI Taxonomy" id="3110306"/>
    <lineage>
        <taxon>Bacteria</taxon>
        <taxon>Bacillati</taxon>
        <taxon>Cyanobacteriota</taxon>
        <taxon>Cyanophyceae</taxon>
        <taxon>Oscillatoriophycideae</taxon>
        <taxon>Oscillatoriales</taxon>
        <taxon>Sirenicapillariaceae</taxon>
        <taxon>Limnoraphis</taxon>
    </lineage>
</organism>
<evidence type="ECO:0000313" key="2">
    <source>
        <dbReference type="EMBL" id="MEA5520006.1"/>
    </source>
</evidence>
<evidence type="ECO:0000313" key="3">
    <source>
        <dbReference type="Proteomes" id="UP001301728"/>
    </source>
</evidence>
<dbReference type="Proteomes" id="UP001301728">
    <property type="component" value="Unassembled WGS sequence"/>
</dbReference>
<reference evidence="2 3" key="1">
    <citation type="submission" date="2023-12" db="EMBL/GenBank/DDBJ databases">
        <title>Baltic Sea Cyanobacteria.</title>
        <authorList>
            <person name="Delbaje E."/>
            <person name="Fewer D.P."/>
            <person name="Shishido T.K."/>
        </authorList>
    </citation>
    <scope>NUCLEOTIDE SEQUENCE [LARGE SCALE GENOMIC DNA]</scope>
    <source>
        <strain evidence="2 3">CCNP 1315</strain>
    </source>
</reference>
<comment type="caution">
    <text evidence="2">The sequence shown here is derived from an EMBL/GenBank/DDBJ whole genome shotgun (WGS) entry which is preliminary data.</text>
</comment>
<evidence type="ECO:0000256" key="1">
    <source>
        <dbReference type="SAM" id="MobiDB-lite"/>
    </source>
</evidence>
<keyword evidence="3" id="KW-1185">Reference proteome</keyword>
<accession>A0ABU5TYI4</accession>
<dbReference type="EMBL" id="JAYGHT010000072">
    <property type="protein sequence ID" value="MEA5520006.1"/>
    <property type="molecule type" value="Genomic_DNA"/>
</dbReference>
<gene>
    <name evidence="2" type="ORF">VB854_13740</name>
</gene>
<name>A0ABU5TYI4_9CYAN</name>
<feature type="region of interest" description="Disordered" evidence="1">
    <location>
        <begin position="1"/>
        <end position="20"/>
    </location>
</feature>
<proteinExistence type="predicted"/>